<feature type="region of interest" description="Disordered" evidence="17">
    <location>
        <begin position="336"/>
        <end position="381"/>
    </location>
</feature>
<dbReference type="CDD" id="cd16273">
    <property type="entry name" value="SNM1A-1C-like_MBL-fold"/>
    <property type="match status" value="1"/>
</dbReference>
<evidence type="ECO:0000256" key="9">
    <source>
        <dbReference type="ARBA" id="ARBA00022801"/>
    </source>
</evidence>
<dbReference type="GO" id="GO:0035312">
    <property type="term" value="F:5'-3' DNA exonuclease activity"/>
    <property type="evidence" value="ECO:0007669"/>
    <property type="project" value="TreeGrafter"/>
</dbReference>
<comment type="subcellular location">
    <subcellularLocation>
        <location evidence="3">Chromosome</location>
        <location evidence="3">Telomere</location>
    </subcellularLocation>
    <subcellularLocation>
        <location evidence="2">Nucleus</location>
    </subcellularLocation>
</comment>
<evidence type="ECO:0000256" key="4">
    <source>
        <dbReference type="ARBA" id="ARBA00010304"/>
    </source>
</evidence>
<keyword evidence="7" id="KW-0540">Nuclease</keyword>
<evidence type="ECO:0000256" key="11">
    <source>
        <dbReference type="ARBA" id="ARBA00022895"/>
    </source>
</evidence>
<evidence type="ECO:0000256" key="16">
    <source>
        <dbReference type="ARBA" id="ARBA00042738"/>
    </source>
</evidence>
<dbReference type="OrthoDB" id="262529at2759"/>
<dbReference type="SMART" id="SM00849">
    <property type="entry name" value="Lactamase_B"/>
    <property type="match status" value="1"/>
</dbReference>
<evidence type="ECO:0000256" key="5">
    <source>
        <dbReference type="ARBA" id="ARBA00012865"/>
    </source>
</evidence>
<protein>
    <recommendedName>
        <fullName evidence="14">5' exonuclease Apollo</fullName>
        <ecNumber evidence="5">3.5.2.6</ecNumber>
    </recommendedName>
    <alternativeName>
        <fullName evidence="15">DNA cross-link repair 1B protein</fullName>
    </alternativeName>
    <alternativeName>
        <fullName evidence="16">SNM1 homolog B</fullName>
    </alternativeName>
</protein>
<evidence type="ECO:0000256" key="10">
    <source>
        <dbReference type="ARBA" id="ARBA00022839"/>
    </source>
</evidence>
<dbReference type="InterPro" id="IPR011084">
    <property type="entry name" value="DRMBL"/>
</dbReference>
<evidence type="ECO:0000313" key="19">
    <source>
        <dbReference type="Ensembl" id="ENSGMOP00000025773.1"/>
    </source>
</evidence>
<feature type="compositionally biased region" description="Basic residues" evidence="17">
    <location>
        <begin position="339"/>
        <end position="353"/>
    </location>
</feature>
<dbReference type="Ensembl" id="ENSGMOT00000039314.1">
    <property type="protein sequence ID" value="ENSGMOP00000042304.1"/>
    <property type="gene ID" value="ENSGMOG00000035713.1"/>
</dbReference>
<dbReference type="GO" id="GO:0000723">
    <property type="term" value="P:telomere maintenance"/>
    <property type="evidence" value="ECO:0007669"/>
    <property type="project" value="TreeGrafter"/>
</dbReference>
<dbReference type="AlphaFoldDB" id="A0A8C5A400"/>
<dbReference type="GO" id="GO:0036297">
    <property type="term" value="P:interstrand cross-link repair"/>
    <property type="evidence" value="ECO:0007669"/>
    <property type="project" value="TreeGrafter"/>
</dbReference>
<evidence type="ECO:0000256" key="6">
    <source>
        <dbReference type="ARBA" id="ARBA00022454"/>
    </source>
</evidence>
<dbReference type="SUPFAM" id="SSF56281">
    <property type="entry name" value="Metallo-hydrolase/oxidoreductase"/>
    <property type="match status" value="1"/>
</dbReference>
<dbReference type="GO" id="GO:0003684">
    <property type="term" value="F:damaged DNA binding"/>
    <property type="evidence" value="ECO:0007669"/>
    <property type="project" value="TreeGrafter"/>
</dbReference>
<keyword evidence="11" id="KW-0779">Telomere</keyword>
<dbReference type="PANTHER" id="PTHR23240">
    <property type="entry name" value="DNA CROSS-LINK REPAIR PROTEIN PSO2/SNM1-RELATED"/>
    <property type="match status" value="1"/>
</dbReference>
<dbReference type="Gene3D" id="3.60.15.10">
    <property type="entry name" value="Ribonuclease Z/Hydroxyacylglutathione hydrolase-like"/>
    <property type="match status" value="1"/>
</dbReference>
<dbReference type="InterPro" id="IPR036866">
    <property type="entry name" value="RibonucZ/Hydroxyglut_hydro"/>
</dbReference>
<organism evidence="19 20">
    <name type="scientific">Gadus morhua</name>
    <name type="common">Atlantic cod</name>
    <dbReference type="NCBI Taxonomy" id="8049"/>
    <lineage>
        <taxon>Eukaryota</taxon>
        <taxon>Metazoa</taxon>
        <taxon>Chordata</taxon>
        <taxon>Craniata</taxon>
        <taxon>Vertebrata</taxon>
        <taxon>Euteleostomi</taxon>
        <taxon>Actinopterygii</taxon>
        <taxon>Neopterygii</taxon>
        <taxon>Teleostei</taxon>
        <taxon>Neoteleostei</taxon>
        <taxon>Acanthomorphata</taxon>
        <taxon>Zeiogadaria</taxon>
        <taxon>Gadariae</taxon>
        <taxon>Gadiformes</taxon>
        <taxon>Gadoidei</taxon>
        <taxon>Gadidae</taxon>
        <taxon>Gadus</taxon>
    </lineage>
</organism>
<gene>
    <name evidence="19" type="primary">LOC115549730</name>
</gene>
<evidence type="ECO:0000256" key="12">
    <source>
        <dbReference type="ARBA" id="ARBA00023204"/>
    </source>
</evidence>
<evidence type="ECO:0000256" key="2">
    <source>
        <dbReference type="ARBA" id="ARBA00004123"/>
    </source>
</evidence>
<evidence type="ECO:0000256" key="1">
    <source>
        <dbReference type="ARBA" id="ARBA00001526"/>
    </source>
</evidence>
<keyword evidence="13" id="KW-0539">Nucleus</keyword>
<keyword evidence="12" id="KW-0234">DNA repair</keyword>
<dbReference type="Gene3D" id="3.40.50.12650">
    <property type="match status" value="1"/>
</dbReference>
<dbReference type="GO" id="GO:0006303">
    <property type="term" value="P:double-strand break repair via nonhomologous end joining"/>
    <property type="evidence" value="ECO:0007669"/>
    <property type="project" value="TreeGrafter"/>
</dbReference>
<dbReference type="GO" id="GO:0005634">
    <property type="term" value="C:nucleus"/>
    <property type="evidence" value="ECO:0007669"/>
    <property type="project" value="UniProtKB-SubCell"/>
</dbReference>
<keyword evidence="9" id="KW-0378">Hydrolase</keyword>
<dbReference type="OMA" id="NQRAWMG"/>
<evidence type="ECO:0000259" key="18">
    <source>
        <dbReference type="SMART" id="SM00849"/>
    </source>
</evidence>
<evidence type="ECO:0000256" key="7">
    <source>
        <dbReference type="ARBA" id="ARBA00022722"/>
    </source>
</evidence>
<dbReference type="GO" id="GO:0000781">
    <property type="term" value="C:chromosome, telomeric region"/>
    <property type="evidence" value="ECO:0007669"/>
    <property type="project" value="UniProtKB-SubCell"/>
</dbReference>
<evidence type="ECO:0000256" key="14">
    <source>
        <dbReference type="ARBA" id="ARBA00039555"/>
    </source>
</evidence>
<evidence type="ECO:0000256" key="17">
    <source>
        <dbReference type="SAM" id="MobiDB-lite"/>
    </source>
</evidence>
<comment type="similarity">
    <text evidence="4">Belongs to the DNA repair metallo-beta-lactamase (DRMBL) family.</text>
</comment>
<keyword evidence="20" id="KW-1185">Reference proteome</keyword>
<evidence type="ECO:0000256" key="8">
    <source>
        <dbReference type="ARBA" id="ARBA00022763"/>
    </source>
</evidence>
<evidence type="ECO:0000256" key="3">
    <source>
        <dbReference type="ARBA" id="ARBA00004574"/>
    </source>
</evidence>
<proteinExistence type="inferred from homology"/>
<reference evidence="19" key="2">
    <citation type="submission" date="2025-05" db="UniProtKB">
        <authorList>
            <consortium name="Ensembl"/>
        </authorList>
    </citation>
    <scope>IDENTIFICATION</scope>
</reference>
<dbReference type="Proteomes" id="UP000694546">
    <property type="component" value="Chromosome 1"/>
</dbReference>
<evidence type="ECO:0000256" key="13">
    <source>
        <dbReference type="ARBA" id="ARBA00023242"/>
    </source>
</evidence>
<keyword evidence="6" id="KW-0158">Chromosome</keyword>
<dbReference type="GeneTree" id="ENSGT00940000158175"/>
<feature type="domain" description="Metallo-beta-lactamase" evidence="18">
    <location>
        <begin position="2"/>
        <end position="175"/>
    </location>
</feature>
<evidence type="ECO:0000256" key="15">
    <source>
        <dbReference type="ARBA" id="ARBA00041693"/>
    </source>
</evidence>
<dbReference type="GO" id="GO:0008800">
    <property type="term" value="F:beta-lactamase activity"/>
    <property type="evidence" value="ECO:0007669"/>
    <property type="project" value="UniProtKB-EC"/>
</dbReference>
<evidence type="ECO:0000313" key="20">
    <source>
        <dbReference type="Proteomes" id="UP000694546"/>
    </source>
</evidence>
<keyword evidence="8" id="KW-0227">DNA damage</keyword>
<sequence>MSVNGHVIPHTPLAVDFWQVRKCPHARLFFLSHMHSDHTVGLTSTWSDRPIYCSPVSAALLKLKLQVKQQWVRPLELDEPYMLPLDDIGKERLTVTLIDANHCPGSVMFLFQGYFGSILYTGDFRYAPSMLREPCLRNDIHIDLLYLDNTNCDATRVLPTRQRATEKIKEIIRSHPDHNVVIGLYSLGKESLIVSLALEFKSWVEVSAERMETLRLLGLPDVFTTDEGAGRLRLVEQTEVRYSNMQKWNQVYPTLAILPTSRPAVPYHPNVHVVPYSDHSSYRELEDFISALKPAAVVPIVGTCLPGSFTALLPRKKRHDFLVPESVQNYMLKQPAVQPRHRGPAPRYKRARPPPRGVVFESPSKSSEGSTNVSRASISPGSTAPVVEEVVELVWEEEVEEEEVEDEVHIVREKSQRRVPVECYKRNHYMCGMNVVNTVYDDSSTMKVLTNIVPALTPIKVRRVTSAPRRAANGMAGSSWDVTCSSNKPLKESVKAGVVRSPGTLEEMEGSVLQRLPFNQEDMMNAGLLDRRLVQRFCLVPFPHNQEDQTPFL</sequence>
<feature type="compositionally biased region" description="Polar residues" evidence="17">
    <location>
        <begin position="363"/>
        <end position="381"/>
    </location>
</feature>
<reference evidence="19" key="1">
    <citation type="submission" date="2019-07" db="EMBL/GenBank/DDBJ databases">
        <authorList>
            <consortium name="Wellcome Sanger Institute Data Sharing"/>
        </authorList>
    </citation>
    <scope>NUCLEOTIDE SEQUENCE [LARGE SCALE GENOMIC DNA]</scope>
</reference>
<dbReference type="FunFam" id="3.40.50.12650:FF:000003">
    <property type="entry name" value="DNA cross-link repair 1B"/>
    <property type="match status" value="1"/>
</dbReference>
<name>A0A8C5A400_GADMO</name>
<dbReference type="EC" id="3.5.2.6" evidence="5"/>
<dbReference type="PANTHER" id="PTHR23240:SF26">
    <property type="entry name" value="5' EXONUCLEASE APOLLO"/>
    <property type="match status" value="1"/>
</dbReference>
<dbReference type="InterPro" id="IPR001279">
    <property type="entry name" value="Metallo-B-lactamas"/>
</dbReference>
<comment type="catalytic activity">
    <reaction evidence="1">
        <text>a beta-lactam + H2O = a substituted beta-amino acid</text>
        <dbReference type="Rhea" id="RHEA:20401"/>
        <dbReference type="ChEBI" id="CHEBI:15377"/>
        <dbReference type="ChEBI" id="CHEBI:35627"/>
        <dbReference type="ChEBI" id="CHEBI:140347"/>
        <dbReference type="EC" id="3.5.2.6"/>
    </reaction>
</comment>
<keyword evidence="10" id="KW-0269">Exonuclease</keyword>
<dbReference type="Pfam" id="PF07522">
    <property type="entry name" value="DRMBL"/>
    <property type="match status" value="1"/>
</dbReference>
<dbReference type="Ensembl" id="ENSGMOT00000065032.1">
    <property type="protein sequence ID" value="ENSGMOP00000025773.1"/>
    <property type="gene ID" value="ENSGMOG00000035713.1"/>
</dbReference>
<accession>A0A8C5A400</accession>
<dbReference type="Ensembl" id="ENSGMOT00000056860.1">
    <property type="protein sequence ID" value="ENSGMOP00000061046.1"/>
    <property type="gene ID" value="ENSGMOG00000035713.1"/>
</dbReference>